<evidence type="ECO:0000313" key="1">
    <source>
        <dbReference type="EMBL" id="AHK20972.1"/>
    </source>
</evidence>
<sequence length="281" mass="31907">MTNEKLAAIAATTQPKATSLATDIAAHCLAFEQSPEYSAMIQRHVSSLYDKAIKETFEWGDFPRAVKKALEEALPANISQMVDLPRYNILMAKKLEESWALNAVGERLTAGMQKMVLDFVKADETPKYIKASDLWKAYIEEHKEEAAHEGWERPEVLMDMGEGDVFRVGIEKEPASESSSLYSSSRNNKKTHAFEFTDNFYFMRKGEYVDSKGRMDKIMQEVDGFPVYELYSGQVDGDALGKKVIMFRGEFEKLVGALYYGDSLLVLDESDADEVYYPDRY</sequence>
<organism evidence="1 2">
    <name type="scientific">Yersinia similis</name>
    <dbReference type="NCBI Taxonomy" id="367190"/>
    <lineage>
        <taxon>Bacteria</taxon>
        <taxon>Pseudomonadati</taxon>
        <taxon>Pseudomonadota</taxon>
        <taxon>Gammaproteobacteria</taxon>
        <taxon>Enterobacterales</taxon>
        <taxon>Yersiniaceae</taxon>
        <taxon>Yersinia</taxon>
    </lineage>
</organism>
<proteinExistence type="predicted"/>
<evidence type="ECO:0000313" key="2">
    <source>
        <dbReference type="Proteomes" id="UP000019439"/>
    </source>
</evidence>
<reference evidence="1 2" key="1">
    <citation type="journal article" date="2014" name="Genome Announc.">
        <title>Genome Sequence of Yersinia similis Y228T, a Member of the Yersinia pseudotuberculosis Complex.</title>
        <authorList>
            <person name="Sprague L.D."/>
            <person name="Neubauer H."/>
        </authorList>
    </citation>
    <scope>NUCLEOTIDE SEQUENCE [LARGE SCALE GENOMIC DNA]</scope>
    <source>
        <strain evidence="1 2">228</strain>
    </source>
</reference>
<dbReference type="RefSeq" id="WP_025383619.1">
    <property type="nucleotide sequence ID" value="NZ_CGBP01000002.1"/>
</dbReference>
<dbReference type="EMBL" id="CP007230">
    <property type="protein sequence ID" value="AHK20972.1"/>
    <property type="molecule type" value="Genomic_DNA"/>
</dbReference>
<dbReference type="GeneID" id="96666547"/>
<gene>
    <name evidence="1" type="ORF">BF17_18025</name>
</gene>
<name>A0ABM5Q0Y9_9GAMM</name>
<accession>A0ABM5Q0Y9</accession>
<protein>
    <submittedName>
        <fullName evidence="1">Uncharacterized protein</fullName>
    </submittedName>
</protein>
<dbReference type="Proteomes" id="UP000019439">
    <property type="component" value="Chromosome"/>
</dbReference>
<keyword evidence="2" id="KW-1185">Reference proteome</keyword>